<dbReference type="EMBL" id="JACCHU010000001">
    <property type="protein sequence ID" value="NYT52275.1"/>
    <property type="molecule type" value="Genomic_DNA"/>
</dbReference>
<evidence type="ECO:0000256" key="1">
    <source>
        <dbReference type="SAM" id="Phobius"/>
    </source>
</evidence>
<dbReference type="PIRSF" id="PIRSF004923">
    <property type="entry name" value="RseC"/>
    <property type="match status" value="1"/>
</dbReference>
<gene>
    <name evidence="2" type="ORF">H0A74_01645</name>
</gene>
<dbReference type="Pfam" id="PF04246">
    <property type="entry name" value="RseC_MucC"/>
    <property type="match status" value="1"/>
</dbReference>
<dbReference type="PANTHER" id="PTHR35867:SF1">
    <property type="entry name" value="PROTEIN RSEC"/>
    <property type="match status" value="1"/>
</dbReference>
<keyword evidence="1" id="KW-0812">Transmembrane</keyword>
<organism evidence="2 3">
    <name type="scientific">Candidatus Vesicomyosocius endoextente</name>
    <dbReference type="NCBI Taxonomy" id="2738853"/>
    <lineage>
        <taxon>Bacteria</taxon>
        <taxon>Pseudomonadati</taxon>
        <taxon>Pseudomonadota</taxon>
        <taxon>Gammaproteobacteria</taxon>
        <taxon>Candidatus Pseudothioglobaceae</taxon>
        <taxon>Candidatus Vesicomyidisocius</taxon>
    </lineage>
</organism>
<comment type="caution">
    <text evidence="2">The sequence shown here is derived from an EMBL/GenBank/DDBJ whole genome shotgun (WGS) entry which is preliminary data.</text>
</comment>
<dbReference type="InterPro" id="IPR026268">
    <property type="entry name" value="RseC"/>
</dbReference>
<feature type="transmembrane region" description="Helical" evidence="1">
    <location>
        <begin position="76"/>
        <end position="97"/>
    </location>
</feature>
<evidence type="ECO:0000313" key="2">
    <source>
        <dbReference type="EMBL" id="NYT52275.1"/>
    </source>
</evidence>
<accession>A0A853G1L7</accession>
<protein>
    <submittedName>
        <fullName evidence="2">SoxR reducing system RseC family protein</fullName>
    </submittedName>
</protein>
<dbReference type="InterPro" id="IPR007359">
    <property type="entry name" value="SigmaE_reg_RseC_MucC"/>
</dbReference>
<name>A0A853G1L7_9GAMM</name>
<dbReference type="Proteomes" id="UP000525329">
    <property type="component" value="Unassembled WGS sequence"/>
</dbReference>
<reference evidence="2 3" key="1">
    <citation type="submission" date="2020-05" db="EMBL/GenBank/DDBJ databases">
        <title>Horizontal transmission and recombination maintain forever young bacterial symbiont genomes.</title>
        <authorList>
            <person name="Russell S.L."/>
            <person name="Pepper-Tunick E."/>
            <person name="Svedberg J."/>
            <person name="Byrne A."/>
            <person name="Ruelas Castillo J."/>
            <person name="Vollmers C."/>
            <person name="Beinart R.A."/>
            <person name="Corbett-Detig R."/>
        </authorList>
    </citation>
    <scope>NUCLEOTIDE SEQUENCE [LARGE SCALE GENOMIC DNA]</scope>
    <source>
        <strain evidence="2">Monterey_2004</strain>
    </source>
</reference>
<evidence type="ECO:0000313" key="3">
    <source>
        <dbReference type="Proteomes" id="UP000525329"/>
    </source>
</evidence>
<dbReference type="PANTHER" id="PTHR35867">
    <property type="entry name" value="PROTEIN RSEC"/>
    <property type="match status" value="1"/>
</dbReference>
<sequence length="122" mass="13642">MKEQFKVIAIENEMMTLEVNRSSGCHSCEASSSCGIGIFANHYSVFNRPYQDNISVGGFVTLEISSSKLFLRAFQLYVLPLLSLFISGVLGSILYTVNEIGQIVFALIGFFVSFVFIKYFIK</sequence>
<feature type="transmembrane region" description="Helical" evidence="1">
    <location>
        <begin position="103"/>
        <end position="121"/>
    </location>
</feature>
<dbReference type="AlphaFoldDB" id="A0A853G1L7"/>
<proteinExistence type="predicted"/>
<keyword evidence="1" id="KW-0472">Membrane</keyword>
<keyword evidence="1" id="KW-1133">Transmembrane helix</keyword>